<gene>
    <name evidence="7" type="ORF">DB88DRAFT_483323</name>
</gene>
<feature type="transmembrane region" description="Helical" evidence="6">
    <location>
        <begin position="233"/>
        <end position="251"/>
    </location>
</feature>
<evidence type="ECO:0000313" key="7">
    <source>
        <dbReference type="EMBL" id="KAK1925259.1"/>
    </source>
</evidence>
<proteinExistence type="inferred from homology"/>
<name>A0AAD9FS67_PAPLA</name>
<evidence type="ECO:0000256" key="3">
    <source>
        <dbReference type="ARBA" id="ARBA00022692"/>
    </source>
</evidence>
<dbReference type="AlphaFoldDB" id="A0AAD9FS67"/>
<comment type="caution">
    <text evidence="7">The sequence shown here is derived from an EMBL/GenBank/DDBJ whole genome shotgun (WGS) entry which is preliminary data.</text>
</comment>
<evidence type="ECO:0000256" key="4">
    <source>
        <dbReference type="ARBA" id="ARBA00022989"/>
    </source>
</evidence>
<protein>
    <submittedName>
        <fullName evidence="7">GPR1/FUN34/yaaH family-domain-containing protein</fullName>
    </submittedName>
</protein>
<dbReference type="Proteomes" id="UP001182556">
    <property type="component" value="Unassembled WGS sequence"/>
</dbReference>
<dbReference type="GO" id="GO:0005886">
    <property type="term" value="C:plasma membrane"/>
    <property type="evidence" value="ECO:0007669"/>
    <property type="project" value="TreeGrafter"/>
</dbReference>
<comment type="subcellular location">
    <subcellularLocation>
        <location evidence="1">Membrane</location>
        <topology evidence="1">Multi-pass membrane protein</topology>
    </subcellularLocation>
</comment>
<dbReference type="GO" id="GO:0015123">
    <property type="term" value="F:acetate transmembrane transporter activity"/>
    <property type="evidence" value="ECO:0007669"/>
    <property type="project" value="TreeGrafter"/>
</dbReference>
<accession>A0AAD9FS67</accession>
<dbReference type="InterPro" id="IPR051633">
    <property type="entry name" value="AceTr"/>
</dbReference>
<evidence type="ECO:0000256" key="6">
    <source>
        <dbReference type="SAM" id="Phobius"/>
    </source>
</evidence>
<evidence type="ECO:0000256" key="2">
    <source>
        <dbReference type="ARBA" id="ARBA00005587"/>
    </source>
</evidence>
<feature type="transmembrane region" description="Helical" evidence="6">
    <location>
        <begin position="135"/>
        <end position="155"/>
    </location>
</feature>
<dbReference type="PANTHER" id="PTHR31123:SF1">
    <property type="entry name" value="ACCUMULATION OF DYADS PROTEIN 2-RELATED"/>
    <property type="match status" value="1"/>
</dbReference>
<feature type="transmembrane region" description="Helical" evidence="6">
    <location>
        <begin position="82"/>
        <end position="101"/>
    </location>
</feature>
<sequence length="270" mass="28829">MRYEHPLQSPSNPSTPVHFTLYTMQSEDITIAGPILTRRDTSPGRYSDRTYDVEEKAGRDVRVEREPRGCDRPRHRFGNPGPLGLFAIATTIFIASCYFVGVRDIAVPNVAVSMGLAYGGFTLAVVGIQEWAGGNTLGATICSTYAGFWLSWAALNLPSLGIQAAFGNDMPQFHSALGIYLVAWSILTLLLTLATLRTSVGLVVVMVALDITYWLLAAGYLANSPSCTRAGGAFGLVTAAASAYTGLAGLLTRENSLFLLPVGDLSRCGA</sequence>
<dbReference type="Pfam" id="PF01184">
    <property type="entry name" value="Gpr1_Fun34_YaaH"/>
    <property type="match status" value="1"/>
</dbReference>
<dbReference type="EMBL" id="JAODAN010000003">
    <property type="protein sequence ID" value="KAK1925259.1"/>
    <property type="molecule type" value="Genomic_DNA"/>
</dbReference>
<feature type="transmembrane region" description="Helical" evidence="6">
    <location>
        <begin position="175"/>
        <end position="193"/>
    </location>
</feature>
<organism evidence="7 8">
    <name type="scientific">Papiliotrema laurentii</name>
    <name type="common">Cryptococcus laurentii</name>
    <dbReference type="NCBI Taxonomy" id="5418"/>
    <lineage>
        <taxon>Eukaryota</taxon>
        <taxon>Fungi</taxon>
        <taxon>Dikarya</taxon>
        <taxon>Basidiomycota</taxon>
        <taxon>Agaricomycotina</taxon>
        <taxon>Tremellomycetes</taxon>
        <taxon>Tremellales</taxon>
        <taxon>Rhynchogastremaceae</taxon>
        <taxon>Papiliotrema</taxon>
    </lineage>
</organism>
<keyword evidence="5 6" id="KW-0472">Membrane</keyword>
<evidence type="ECO:0000256" key="5">
    <source>
        <dbReference type="ARBA" id="ARBA00023136"/>
    </source>
</evidence>
<dbReference type="NCBIfam" id="NF038013">
    <property type="entry name" value="AceTr_1"/>
    <property type="match status" value="1"/>
</dbReference>
<evidence type="ECO:0000313" key="8">
    <source>
        <dbReference type="Proteomes" id="UP001182556"/>
    </source>
</evidence>
<evidence type="ECO:0000256" key="1">
    <source>
        <dbReference type="ARBA" id="ARBA00004141"/>
    </source>
</evidence>
<feature type="transmembrane region" description="Helical" evidence="6">
    <location>
        <begin position="107"/>
        <end position="128"/>
    </location>
</feature>
<reference evidence="7" key="1">
    <citation type="submission" date="2023-02" db="EMBL/GenBank/DDBJ databases">
        <title>Identification and recombinant expression of a fungal hydrolase from Papiliotrema laurentii that hydrolyzes apple cutin and clears colloidal polyester polyurethane.</title>
        <authorList>
            <consortium name="DOE Joint Genome Institute"/>
            <person name="Roman V.A."/>
            <person name="Bojanowski C."/>
            <person name="Crable B.R."/>
            <person name="Wagner D.N."/>
            <person name="Hung C.S."/>
            <person name="Nadeau L.J."/>
            <person name="Schratz L."/>
            <person name="Haridas S."/>
            <person name="Pangilinan J."/>
            <person name="Lipzen A."/>
            <person name="Na H."/>
            <person name="Yan M."/>
            <person name="Ng V."/>
            <person name="Grigoriev I.V."/>
            <person name="Spatafora J.W."/>
            <person name="Barlow D."/>
            <person name="Biffinger J."/>
            <person name="Kelley-Loughnane N."/>
            <person name="Varaljay V.A."/>
            <person name="Crookes-Goodson W.J."/>
        </authorList>
    </citation>
    <scope>NUCLEOTIDE SEQUENCE</scope>
    <source>
        <strain evidence="7">5307AH</strain>
    </source>
</reference>
<comment type="similarity">
    <text evidence="2">Belongs to the acetate uptake transporter (AceTr) (TC 2.A.96) family.</text>
</comment>
<keyword evidence="8" id="KW-1185">Reference proteome</keyword>
<dbReference type="PANTHER" id="PTHR31123">
    <property type="entry name" value="ACCUMULATION OF DYADS PROTEIN 2-RELATED"/>
    <property type="match status" value="1"/>
</dbReference>
<keyword evidence="4 6" id="KW-1133">Transmembrane helix</keyword>
<keyword evidence="3 6" id="KW-0812">Transmembrane</keyword>
<dbReference type="InterPro" id="IPR000791">
    <property type="entry name" value="Gpr1/Fun34/SatP-like"/>
</dbReference>
<feature type="transmembrane region" description="Helical" evidence="6">
    <location>
        <begin position="200"/>
        <end position="221"/>
    </location>
</feature>